<sequence length="396" mass="44360">MAEPHKNDSIVKPAVLQQPPIIMKIDGPEDSEESNRKEIDDNEKNEDNVNNREFKVCSPSFRPQITAPNNPFAISQNRVSKSILKPPQFNLNNSVTAPNSKPFMLKPSQLNSVATKSDNCENINSDKHEIHSDKKVSHANGSDKPKFVPLIVPVNKTQQTITSTPNQSSSSSNAVNPSSAPFVFGENLHDRVMDAENKIEEPKASTSSSTNGTSEMLFSSALKPDTKAESIVKEVKSLSESAREYEESRASKRKYEEVEVITGEEDENNVMKICCKLFAFDKVNSSWQERGRGTLRLNDFQSDDHIASRLVFRTTGSLRVVLNTKVWAEMVVEKASEKSVRITALDPNGEIKVFLIMSNIEEATRLFSLLQTRLEREVYAQKCKKHLSSENRMEGN</sequence>
<feature type="region of interest" description="Disordered" evidence="3">
    <location>
        <begin position="159"/>
        <end position="181"/>
    </location>
</feature>
<feature type="compositionally biased region" description="Basic and acidic residues" evidence="3">
    <location>
        <begin position="124"/>
        <end position="146"/>
    </location>
</feature>
<dbReference type="CDD" id="cd13180">
    <property type="entry name" value="RanBD_RanBP3"/>
    <property type="match status" value="1"/>
</dbReference>
<feature type="domain" description="RanBD1" evidence="4">
    <location>
        <begin position="256"/>
        <end position="333"/>
    </location>
</feature>
<dbReference type="PROSITE" id="PS50196">
    <property type="entry name" value="RANBD1"/>
    <property type="match status" value="1"/>
</dbReference>
<protein>
    <recommendedName>
        <fullName evidence="4">RanBD1 domain-containing protein</fullName>
    </recommendedName>
</protein>
<feature type="region of interest" description="Disordered" evidence="3">
    <location>
        <begin position="123"/>
        <end position="147"/>
    </location>
</feature>
<evidence type="ECO:0000259" key="4">
    <source>
        <dbReference type="PROSITE" id="PS50196"/>
    </source>
</evidence>
<reference evidence="5" key="1">
    <citation type="submission" date="2022-01" db="EMBL/GenBank/DDBJ databases">
        <authorList>
            <person name="King R."/>
        </authorList>
    </citation>
    <scope>NUCLEOTIDE SEQUENCE</scope>
</reference>
<dbReference type="OrthoDB" id="10250354at2759"/>
<comment type="subcellular location">
    <subcellularLocation>
        <location evidence="1">Nucleus</location>
    </subcellularLocation>
</comment>
<dbReference type="GO" id="GO:0006611">
    <property type="term" value="P:protein export from nucleus"/>
    <property type="evidence" value="ECO:0007669"/>
    <property type="project" value="TreeGrafter"/>
</dbReference>
<dbReference type="AlphaFoldDB" id="A0A9P0DN42"/>
<accession>A0A9P0DN42</accession>
<dbReference type="EMBL" id="OU896708">
    <property type="protein sequence ID" value="CAH1156210.1"/>
    <property type="molecule type" value="Genomic_DNA"/>
</dbReference>
<feature type="region of interest" description="Disordered" evidence="3">
    <location>
        <begin position="1"/>
        <end position="51"/>
    </location>
</feature>
<dbReference type="InterPro" id="IPR000156">
    <property type="entry name" value="Ran_bind_dom"/>
</dbReference>
<evidence type="ECO:0000256" key="1">
    <source>
        <dbReference type="ARBA" id="ARBA00004123"/>
    </source>
</evidence>
<evidence type="ECO:0000313" key="5">
    <source>
        <dbReference type="EMBL" id="CAH1156210.1"/>
    </source>
</evidence>
<keyword evidence="2" id="KW-0539">Nucleus</keyword>
<dbReference type="SMART" id="SM00160">
    <property type="entry name" value="RanBD"/>
    <property type="match status" value="1"/>
</dbReference>
<dbReference type="Proteomes" id="UP001153737">
    <property type="component" value="Chromosome 2"/>
</dbReference>
<evidence type="ECO:0000313" key="6">
    <source>
        <dbReference type="Proteomes" id="UP001153737"/>
    </source>
</evidence>
<dbReference type="InterPro" id="IPR045255">
    <property type="entry name" value="RanBP1-like"/>
</dbReference>
<dbReference type="Gene3D" id="2.30.29.30">
    <property type="entry name" value="Pleckstrin-homology domain (PH domain)/Phosphotyrosine-binding domain (PTB)"/>
    <property type="match status" value="1"/>
</dbReference>
<organism evidence="5 6">
    <name type="scientific">Phaedon cochleariae</name>
    <name type="common">Mustard beetle</name>
    <dbReference type="NCBI Taxonomy" id="80249"/>
    <lineage>
        <taxon>Eukaryota</taxon>
        <taxon>Metazoa</taxon>
        <taxon>Ecdysozoa</taxon>
        <taxon>Arthropoda</taxon>
        <taxon>Hexapoda</taxon>
        <taxon>Insecta</taxon>
        <taxon>Pterygota</taxon>
        <taxon>Neoptera</taxon>
        <taxon>Endopterygota</taxon>
        <taxon>Coleoptera</taxon>
        <taxon>Polyphaga</taxon>
        <taxon>Cucujiformia</taxon>
        <taxon>Chrysomeloidea</taxon>
        <taxon>Chrysomelidae</taxon>
        <taxon>Chrysomelinae</taxon>
        <taxon>Chrysomelini</taxon>
        <taxon>Phaedon</taxon>
    </lineage>
</organism>
<proteinExistence type="predicted"/>
<dbReference type="GO" id="GO:0005634">
    <property type="term" value="C:nucleus"/>
    <property type="evidence" value="ECO:0007669"/>
    <property type="project" value="UniProtKB-SubCell"/>
</dbReference>
<dbReference type="PANTHER" id="PTHR23138">
    <property type="entry name" value="RAN BINDING PROTEIN"/>
    <property type="match status" value="1"/>
</dbReference>
<dbReference type="Pfam" id="PF00638">
    <property type="entry name" value="Ran_BP1"/>
    <property type="match status" value="1"/>
</dbReference>
<dbReference type="InterPro" id="IPR011993">
    <property type="entry name" value="PH-like_dom_sf"/>
</dbReference>
<dbReference type="PANTHER" id="PTHR23138:SF142">
    <property type="entry name" value="RAN-BINDING PROTEIN 3B-RELATED"/>
    <property type="match status" value="1"/>
</dbReference>
<gene>
    <name evidence="5" type="ORF">PHAECO_LOCUS6883</name>
</gene>
<evidence type="ECO:0000256" key="3">
    <source>
        <dbReference type="SAM" id="MobiDB-lite"/>
    </source>
</evidence>
<keyword evidence="6" id="KW-1185">Reference proteome</keyword>
<reference evidence="5" key="2">
    <citation type="submission" date="2022-10" db="EMBL/GenBank/DDBJ databases">
        <authorList>
            <consortium name="ENA_rothamsted_submissions"/>
            <consortium name="culmorum"/>
            <person name="King R."/>
        </authorList>
    </citation>
    <scope>NUCLEOTIDE SEQUENCE</scope>
</reference>
<dbReference type="SUPFAM" id="SSF50729">
    <property type="entry name" value="PH domain-like"/>
    <property type="match status" value="1"/>
</dbReference>
<name>A0A9P0DN42_PHACE</name>
<evidence type="ECO:0000256" key="2">
    <source>
        <dbReference type="ARBA" id="ARBA00023242"/>
    </source>
</evidence>